<dbReference type="InterPro" id="IPR013783">
    <property type="entry name" value="Ig-like_fold"/>
</dbReference>
<evidence type="ECO:0000313" key="9">
    <source>
        <dbReference type="EMBL" id="KXB30517.1"/>
    </source>
</evidence>
<sequence>MEPTELNSKKSAPPATVSFYEKHKKIYIRDVKGWWNTWRWVFVWFTQILFYGTPWLLWNDRQAVLFHLVERKFYLFGLVLWPQDVFYLALLLIISAYALFLFTAVAGRLFCGYACPQTVYSEIFMWVENRIEGDRSARLKLDKGPLTARKLRLKASKHAVWLLISIWTGFTLVAYFTPMRELLAALPFDFSGWELFWILFYGGFCYMQAGFLREQVCKYMCPYARFQGVMFDPDTLVITYDPERGEPRGARKKSADTTAGRLGDCVDCGLCVAVCPTGIDIRNGIQYECIGCGACIDACDPVMDKVGLPRGLIRYTTENALAKHFSLKDVVAHVVRPRILLYTVILLGIVVASAWSLASRVPLKVDVIRDRSILAREADDGRIENVYNLKVMNTTEEPKRYALSVEGMDGIEIVGERIVAVDSAENHEVTIVVRVPPESGKKGANTIYFDIKALNHDAIAVHEKASFLMP</sequence>
<feature type="transmembrane region" description="Helical" evidence="7">
    <location>
        <begin position="339"/>
        <end position="358"/>
    </location>
</feature>
<dbReference type="NCBIfam" id="TIGR02745">
    <property type="entry name" value="ccoG_rdxA_fixG"/>
    <property type="match status" value="1"/>
</dbReference>
<dbReference type="PANTHER" id="PTHR30176:SF3">
    <property type="entry name" value="FERREDOXIN-TYPE PROTEIN NAPH"/>
    <property type="match status" value="1"/>
</dbReference>
<dbReference type="InterPro" id="IPR051684">
    <property type="entry name" value="Electron_Trans/Redox"/>
</dbReference>
<dbReference type="Gene3D" id="2.60.40.10">
    <property type="entry name" value="Immunoglobulins"/>
    <property type="match status" value="1"/>
</dbReference>
<dbReference type="GO" id="GO:0046872">
    <property type="term" value="F:metal ion binding"/>
    <property type="evidence" value="ECO:0007669"/>
    <property type="project" value="UniProtKB-KW"/>
</dbReference>
<dbReference type="InterPro" id="IPR009051">
    <property type="entry name" value="Helical_ferredxn"/>
</dbReference>
<dbReference type="Pfam" id="PF11614">
    <property type="entry name" value="FixG_C"/>
    <property type="match status" value="1"/>
</dbReference>
<evidence type="ECO:0000256" key="6">
    <source>
        <dbReference type="ARBA" id="ARBA00023014"/>
    </source>
</evidence>
<dbReference type="Pfam" id="PF13746">
    <property type="entry name" value="Fer4_18"/>
    <property type="match status" value="1"/>
</dbReference>
<feature type="transmembrane region" description="Helical" evidence="7">
    <location>
        <begin position="159"/>
        <end position="178"/>
    </location>
</feature>
<keyword evidence="7" id="KW-1133">Transmembrane helix</keyword>
<feature type="transmembrane region" description="Helical" evidence="7">
    <location>
        <begin position="190"/>
        <end position="212"/>
    </location>
</feature>
<keyword evidence="1" id="KW-0813">Transport</keyword>
<name>A0A133XHU4_9RHOO</name>
<dbReference type="GO" id="GO:0051539">
    <property type="term" value="F:4 iron, 4 sulfur cluster binding"/>
    <property type="evidence" value="ECO:0007669"/>
    <property type="project" value="UniProtKB-KW"/>
</dbReference>
<accession>A0A133XHU4</accession>
<evidence type="ECO:0000313" key="10">
    <source>
        <dbReference type="Proteomes" id="UP000070186"/>
    </source>
</evidence>
<dbReference type="Gene3D" id="1.10.1060.10">
    <property type="entry name" value="Alpha-helical ferredoxin"/>
    <property type="match status" value="1"/>
</dbReference>
<evidence type="ECO:0000256" key="5">
    <source>
        <dbReference type="ARBA" id="ARBA00023004"/>
    </source>
</evidence>
<dbReference type="Pfam" id="PF12801">
    <property type="entry name" value="Fer4_5"/>
    <property type="match status" value="1"/>
</dbReference>
<dbReference type="PROSITE" id="PS51379">
    <property type="entry name" value="4FE4S_FER_2"/>
    <property type="match status" value="1"/>
</dbReference>
<evidence type="ECO:0000256" key="7">
    <source>
        <dbReference type="SAM" id="Phobius"/>
    </source>
</evidence>
<proteinExistence type="predicted"/>
<dbReference type="PANTHER" id="PTHR30176">
    <property type="entry name" value="FERREDOXIN-TYPE PROTEIN NAPH"/>
    <property type="match status" value="1"/>
</dbReference>
<feature type="domain" description="4Fe-4S ferredoxin-type" evidence="8">
    <location>
        <begin position="256"/>
        <end position="284"/>
    </location>
</feature>
<dbReference type="InterPro" id="IPR014116">
    <property type="entry name" value="Cyt_c_oxidase_cbb3_FixG"/>
</dbReference>
<dbReference type="InterPro" id="IPR017896">
    <property type="entry name" value="4Fe4S_Fe-S-bd"/>
</dbReference>
<dbReference type="RefSeq" id="WP_066884218.1">
    <property type="nucleotide sequence ID" value="NZ_LODL01000021.1"/>
</dbReference>
<keyword evidence="6" id="KW-0411">Iron-sulfur</keyword>
<dbReference type="InterPro" id="IPR032879">
    <property type="entry name" value="FixG_C"/>
</dbReference>
<reference evidence="9 10" key="1">
    <citation type="submission" date="2015-12" db="EMBL/GenBank/DDBJ databases">
        <title>Nitrous oxide reduction kinetics distinguish bacteria harboring typical versus atypical NosZ.</title>
        <authorList>
            <person name="Yoon S."/>
            <person name="Nissen S."/>
            <person name="Park D."/>
            <person name="Sanford R.A."/>
            <person name="Loeffler F.E."/>
        </authorList>
    </citation>
    <scope>NUCLEOTIDE SEQUENCE [LARGE SCALE GENOMIC DNA]</scope>
    <source>
        <strain evidence="9 10">ATCC BAA-841</strain>
    </source>
</reference>
<keyword evidence="7" id="KW-0472">Membrane</keyword>
<gene>
    <name evidence="9" type="ORF">AT959_14410</name>
</gene>
<comment type="caution">
    <text evidence="9">The sequence shown here is derived from an EMBL/GenBank/DDBJ whole genome shotgun (WGS) entry which is preliminary data.</text>
</comment>
<dbReference type="STRING" id="281362.AT959_14410"/>
<dbReference type="GO" id="GO:0005886">
    <property type="term" value="C:plasma membrane"/>
    <property type="evidence" value="ECO:0007669"/>
    <property type="project" value="TreeGrafter"/>
</dbReference>
<dbReference type="PROSITE" id="PS00198">
    <property type="entry name" value="4FE4S_FER_1"/>
    <property type="match status" value="1"/>
</dbReference>
<organism evidence="9 10">
    <name type="scientific">Dechloromonas denitrificans</name>
    <dbReference type="NCBI Taxonomy" id="281362"/>
    <lineage>
        <taxon>Bacteria</taxon>
        <taxon>Pseudomonadati</taxon>
        <taxon>Pseudomonadota</taxon>
        <taxon>Betaproteobacteria</taxon>
        <taxon>Rhodocyclales</taxon>
        <taxon>Azonexaceae</taxon>
        <taxon>Dechloromonas</taxon>
    </lineage>
</organism>
<feature type="transmembrane region" description="Helical" evidence="7">
    <location>
        <begin position="38"/>
        <end position="58"/>
    </location>
</feature>
<evidence type="ECO:0000256" key="3">
    <source>
        <dbReference type="ARBA" id="ARBA00022723"/>
    </source>
</evidence>
<evidence type="ECO:0000256" key="4">
    <source>
        <dbReference type="ARBA" id="ARBA00022982"/>
    </source>
</evidence>
<dbReference type="InterPro" id="IPR017900">
    <property type="entry name" value="4Fe4S_Fe_S_CS"/>
</dbReference>
<evidence type="ECO:0000256" key="2">
    <source>
        <dbReference type="ARBA" id="ARBA00022485"/>
    </source>
</evidence>
<dbReference type="SUPFAM" id="SSF54862">
    <property type="entry name" value="4Fe-4S ferredoxins"/>
    <property type="match status" value="1"/>
</dbReference>
<keyword evidence="3" id="KW-0479">Metal-binding</keyword>
<evidence type="ECO:0000256" key="1">
    <source>
        <dbReference type="ARBA" id="ARBA00022448"/>
    </source>
</evidence>
<keyword evidence="10" id="KW-1185">Reference proteome</keyword>
<keyword evidence="2" id="KW-0004">4Fe-4S</keyword>
<evidence type="ECO:0000259" key="8">
    <source>
        <dbReference type="PROSITE" id="PS51379"/>
    </source>
</evidence>
<keyword evidence="7" id="KW-0812">Transmembrane</keyword>
<keyword evidence="4" id="KW-0249">Electron transport</keyword>
<keyword evidence="5" id="KW-0408">Iron</keyword>
<dbReference type="Proteomes" id="UP000070186">
    <property type="component" value="Unassembled WGS sequence"/>
</dbReference>
<protein>
    <submittedName>
        <fullName evidence="9">Cytochrome c oxidase accessory protein CcoG</fullName>
    </submittedName>
</protein>
<dbReference type="EMBL" id="LODL01000021">
    <property type="protein sequence ID" value="KXB30517.1"/>
    <property type="molecule type" value="Genomic_DNA"/>
</dbReference>
<feature type="transmembrane region" description="Helical" evidence="7">
    <location>
        <begin position="85"/>
        <end position="106"/>
    </location>
</feature>
<dbReference type="AlphaFoldDB" id="A0A133XHU4"/>